<evidence type="ECO:0000259" key="9">
    <source>
        <dbReference type="Pfam" id="PF12009"/>
    </source>
</evidence>
<keyword evidence="8" id="KW-0812">Transmembrane</keyword>
<comment type="similarity">
    <text evidence="7">Belongs to the reverse transcriptase family. Telomerase subfamily.</text>
</comment>
<dbReference type="PANTHER" id="PTHR12066">
    <property type="entry name" value="TELOMERASE REVERSE TRANSCRIPTASE"/>
    <property type="match status" value="1"/>
</dbReference>
<evidence type="ECO:0000256" key="8">
    <source>
        <dbReference type="SAM" id="Phobius"/>
    </source>
</evidence>
<feature type="domain" description="Telomerase ribonucleoprotein complex - RNA-binding" evidence="9">
    <location>
        <begin position="1"/>
        <end position="113"/>
    </location>
</feature>
<keyword evidence="3 7" id="KW-0479">Metal-binding</keyword>
<keyword evidence="2 7" id="KW-0548">Nucleotidyltransferase</keyword>
<evidence type="ECO:0000256" key="2">
    <source>
        <dbReference type="ARBA" id="ARBA00022695"/>
    </source>
</evidence>
<keyword evidence="5 7" id="KW-0695">RNA-directed DNA polymerase</keyword>
<dbReference type="GO" id="GO:0003720">
    <property type="term" value="F:telomerase activity"/>
    <property type="evidence" value="ECO:0007669"/>
    <property type="project" value="InterPro"/>
</dbReference>
<evidence type="ECO:0000256" key="1">
    <source>
        <dbReference type="ARBA" id="ARBA00022679"/>
    </source>
</evidence>
<dbReference type="AlphaFoldDB" id="Q1EFR1"/>
<keyword evidence="7" id="KW-0539">Nucleus</keyword>
<dbReference type="GO" id="GO:0000781">
    <property type="term" value="C:chromosome, telomeric region"/>
    <property type="evidence" value="ECO:0007669"/>
    <property type="project" value="UniProtKB-SubCell"/>
</dbReference>
<feature type="non-terminal residue" evidence="10">
    <location>
        <position position="1"/>
    </location>
</feature>
<proteinExistence type="evidence at transcript level"/>
<reference evidence="10" key="2">
    <citation type="journal article" date="2009" name="Biol. Cell">
        <title>Structure-function relationships in telomerase genes.</title>
        <authorList>
            <person name="Sykorova E."/>
            <person name="Fajkus J."/>
        </authorList>
    </citation>
    <scope>NUCLEOTIDE SEQUENCE</scope>
    <source>
        <tissue evidence="10">Root tips</tissue>
    </source>
</reference>
<evidence type="ECO:0000256" key="7">
    <source>
        <dbReference type="RuleBase" id="RU365061"/>
    </source>
</evidence>
<dbReference type="EMBL" id="AY850609">
    <property type="protein sequence ID" value="AAX47436.1"/>
    <property type="molecule type" value="mRNA"/>
</dbReference>
<comment type="subcellular location">
    <subcellularLocation>
        <location evidence="7">Nucleus</location>
    </subcellularLocation>
    <subcellularLocation>
        <location evidence="7">Chromosome</location>
        <location evidence="7">Telomere</location>
    </subcellularLocation>
</comment>
<reference evidence="10" key="1">
    <citation type="journal article" date="2006" name="Plant Mol. Biol.">
        <title>Asparagales telomerases which synthesize the human type of telomeres.</title>
        <authorList>
            <person name="Sykorova E."/>
            <person name="Leitch A.R."/>
            <person name="Fajkus J."/>
        </authorList>
    </citation>
    <scope>NUCLEOTIDE SEQUENCE</scope>
    <source>
        <tissue evidence="10">Root tips</tissue>
    </source>
</reference>
<evidence type="ECO:0000313" key="10">
    <source>
        <dbReference type="EMBL" id="AAX47436.1"/>
    </source>
</evidence>
<dbReference type="GO" id="GO:0000333">
    <property type="term" value="C:telomerase catalytic core complex"/>
    <property type="evidence" value="ECO:0007669"/>
    <property type="project" value="TreeGrafter"/>
</dbReference>
<evidence type="ECO:0000256" key="4">
    <source>
        <dbReference type="ARBA" id="ARBA00022842"/>
    </source>
</evidence>
<gene>
    <name evidence="10" type="primary">TERT</name>
</gene>
<keyword evidence="8" id="KW-0472">Membrane</keyword>
<keyword evidence="7" id="KW-0779">Telomere</keyword>
<feature type="transmembrane region" description="Helical" evidence="8">
    <location>
        <begin position="94"/>
        <end position="112"/>
    </location>
</feature>
<comment type="catalytic activity">
    <reaction evidence="6 7">
        <text>DNA(n) + a 2'-deoxyribonucleoside 5'-triphosphate = DNA(n+1) + diphosphate</text>
        <dbReference type="Rhea" id="RHEA:22508"/>
        <dbReference type="Rhea" id="RHEA-COMP:17339"/>
        <dbReference type="Rhea" id="RHEA-COMP:17340"/>
        <dbReference type="ChEBI" id="CHEBI:33019"/>
        <dbReference type="ChEBI" id="CHEBI:61560"/>
        <dbReference type="ChEBI" id="CHEBI:173112"/>
        <dbReference type="EC" id="2.7.7.49"/>
    </reaction>
</comment>
<organism evidence="10">
    <name type="scientific">Phragmipedium longifolium</name>
    <dbReference type="NCBI Taxonomy" id="53134"/>
    <lineage>
        <taxon>Eukaryota</taxon>
        <taxon>Viridiplantae</taxon>
        <taxon>Streptophyta</taxon>
        <taxon>Embryophyta</taxon>
        <taxon>Tracheophyta</taxon>
        <taxon>Spermatophyta</taxon>
        <taxon>Magnoliopsida</taxon>
        <taxon>Liliopsida</taxon>
        <taxon>Asparagales</taxon>
        <taxon>Orchidaceae</taxon>
        <taxon>Cypripedioideae</taxon>
        <taxon>Phragmipedium</taxon>
    </lineage>
</organism>
<keyword evidence="1 7" id="KW-0808">Transferase</keyword>
<accession>Q1EFR1</accession>
<dbReference type="Gene3D" id="1.10.132.70">
    <property type="match status" value="1"/>
</dbReference>
<keyword evidence="8" id="KW-1133">Transmembrane helix</keyword>
<dbReference type="InterPro" id="IPR003545">
    <property type="entry name" value="Telomerase_RT"/>
</dbReference>
<name>Q1EFR1_9ASPA</name>
<dbReference type="EC" id="2.7.7.49" evidence="7"/>
<dbReference type="PANTHER" id="PTHR12066:SF0">
    <property type="entry name" value="TELOMERASE REVERSE TRANSCRIPTASE"/>
    <property type="match status" value="1"/>
</dbReference>
<dbReference type="GO" id="GO:0042162">
    <property type="term" value="F:telomeric DNA binding"/>
    <property type="evidence" value="ECO:0007669"/>
    <property type="project" value="TreeGrafter"/>
</dbReference>
<dbReference type="Pfam" id="PF12009">
    <property type="entry name" value="Telomerase_RBD"/>
    <property type="match status" value="1"/>
</dbReference>
<dbReference type="InterPro" id="IPR021891">
    <property type="entry name" value="Telomerase_RBD"/>
</dbReference>
<dbReference type="GO" id="GO:0007004">
    <property type="term" value="P:telomere maintenance via telomerase"/>
    <property type="evidence" value="ECO:0007669"/>
    <property type="project" value="TreeGrafter"/>
</dbReference>
<evidence type="ECO:0000256" key="6">
    <source>
        <dbReference type="ARBA" id="ARBA00048173"/>
    </source>
</evidence>
<dbReference type="GO" id="GO:0070034">
    <property type="term" value="F:telomerase RNA binding"/>
    <property type="evidence" value="ECO:0007669"/>
    <property type="project" value="TreeGrafter"/>
</dbReference>
<keyword evidence="7" id="KW-0158">Chromosome</keyword>
<protein>
    <recommendedName>
        <fullName evidence="7">Telomerase reverse transcriptase</fullName>
        <ecNumber evidence="7">2.7.7.49</ecNumber>
    </recommendedName>
    <alternativeName>
        <fullName evidence="7">Telomerase catalytic subunit</fullName>
    </alternativeName>
</protein>
<comment type="function">
    <text evidence="7">Telomerase is a ribonucleoprotein enzyme essential for the replication of chromosome termini in most eukaryotes. It elongates telomeres. It is a reverse transcriptase that adds simple sequence repeats to chromosome ends by copying a template sequence within the RNA component of the enzyme.</text>
</comment>
<sequence length="114" mass="13638">ITRSLVPKDLLGDYISWRALRKNISKFVKLRRFENFSVKQCLHGLKASNYPILSKLTFSHQSCCKIWRKVQHPVMAKKYSRFSFDGKLSLQRKILWSWIFWYFSYIVVPLLGNH</sequence>
<keyword evidence="4 7" id="KW-0460">Magnesium</keyword>
<feature type="non-terminal residue" evidence="10">
    <location>
        <position position="114"/>
    </location>
</feature>
<evidence type="ECO:0000256" key="5">
    <source>
        <dbReference type="ARBA" id="ARBA00022918"/>
    </source>
</evidence>
<dbReference type="GO" id="GO:0046872">
    <property type="term" value="F:metal ion binding"/>
    <property type="evidence" value="ECO:0007669"/>
    <property type="project" value="UniProtKB-KW"/>
</dbReference>
<evidence type="ECO:0000256" key="3">
    <source>
        <dbReference type="ARBA" id="ARBA00022723"/>
    </source>
</evidence>